<feature type="transmembrane region" description="Helical" evidence="1">
    <location>
        <begin position="129"/>
        <end position="154"/>
    </location>
</feature>
<dbReference type="RefSeq" id="WP_123897968.1">
    <property type="nucleotide sequence ID" value="NZ_RPFJ01000011.1"/>
</dbReference>
<evidence type="ECO:0000313" key="5">
    <source>
        <dbReference type="Proteomes" id="UP000270856"/>
    </source>
</evidence>
<evidence type="ECO:0000313" key="4">
    <source>
        <dbReference type="EMBL" id="RPD96630.1"/>
    </source>
</evidence>
<dbReference type="PANTHER" id="PTHR34220:SF7">
    <property type="entry name" value="SENSOR HISTIDINE KINASE YPDA"/>
    <property type="match status" value="1"/>
</dbReference>
<keyword evidence="1" id="KW-1133">Transmembrane helix</keyword>
<organism evidence="4 5">
    <name type="scientific">Aureibaculum marinum</name>
    <dbReference type="NCBI Taxonomy" id="2487930"/>
    <lineage>
        <taxon>Bacteria</taxon>
        <taxon>Pseudomonadati</taxon>
        <taxon>Bacteroidota</taxon>
        <taxon>Flavobacteriia</taxon>
        <taxon>Flavobacteriales</taxon>
        <taxon>Flavobacteriaceae</taxon>
        <taxon>Aureibaculum</taxon>
    </lineage>
</organism>
<feature type="transmembrane region" description="Helical" evidence="1">
    <location>
        <begin position="103"/>
        <end position="123"/>
    </location>
</feature>
<feature type="transmembrane region" description="Helical" evidence="1">
    <location>
        <begin position="161"/>
        <end position="180"/>
    </location>
</feature>
<feature type="transmembrane region" description="Helical" evidence="1">
    <location>
        <begin position="77"/>
        <end position="96"/>
    </location>
</feature>
<evidence type="ECO:0008006" key="6">
    <source>
        <dbReference type="Google" id="ProtNLM"/>
    </source>
</evidence>
<feature type="transmembrane region" description="Helical" evidence="1">
    <location>
        <begin position="6"/>
        <end position="27"/>
    </location>
</feature>
<feature type="transmembrane region" description="Helical" evidence="1">
    <location>
        <begin position="186"/>
        <end position="209"/>
    </location>
</feature>
<dbReference type="GO" id="GO:0000155">
    <property type="term" value="F:phosphorelay sensor kinase activity"/>
    <property type="evidence" value="ECO:0007669"/>
    <property type="project" value="InterPro"/>
</dbReference>
<dbReference type="Proteomes" id="UP000270856">
    <property type="component" value="Unassembled WGS sequence"/>
</dbReference>
<evidence type="ECO:0000259" key="2">
    <source>
        <dbReference type="Pfam" id="PF06580"/>
    </source>
</evidence>
<comment type="caution">
    <text evidence="4">The sequence shown here is derived from an EMBL/GenBank/DDBJ whole genome shotgun (WGS) entry which is preliminary data.</text>
</comment>
<dbReference type="InterPro" id="IPR036890">
    <property type="entry name" value="HATPase_C_sf"/>
</dbReference>
<evidence type="ECO:0000256" key="1">
    <source>
        <dbReference type="SAM" id="Phobius"/>
    </source>
</evidence>
<feature type="transmembrane region" description="Helical" evidence="1">
    <location>
        <begin position="34"/>
        <end position="51"/>
    </location>
</feature>
<proteinExistence type="predicted"/>
<dbReference type="InterPro" id="IPR010559">
    <property type="entry name" value="Sig_transdc_His_kin_internal"/>
</dbReference>
<keyword evidence="1" id="KW-0472">Membrane</keyword>
<feature type="domain" description="Signal transduction histidine kinase internal region" evidence="2">
    <location>
        <begin position="277"/>
        <end position="353"/>
    </location>
</feature>
<keyword evidence="1" id="KW-0812">Transmembrane</keyword>
<dbReference type="GO" id="GO:0016020">
    <property type="term" value="C:membrane"/>
    <property type="evidence" value="ECO:0007669"/>
    <property type="project" value="InterPro"/>
</dbReference>
<sequence length="483" mass="56256">MIPFEEFTLLFAGFLLTLSVYHFLLYFQHRDKVYLYYSLYTFLIFTANYPTTENSIFIDASNSNDAYFQLVVIPREWVYNTMYLMFAKTLVALEVFKPKWNKVLNISIVIYLVILIVSLIYAVVTTNYYIVGIVFSYFFSPTIAVLALISFYVLYTMKTPLKYYVLVGSFVYLIAAEYAFFASTDFISVTVIFSIGVIIENILFSLALGQKQKIILEEKNKSQHDLIVQFKENEQLRERVQDQLKQDLALLKEKSKNQKLVTLKEKADKELAELKVLSLRSQMNPHFIFNSLNSIKLYIINNDTANAVYYLNKFSKLIRHILTSTQEKEITLAHELETMQLYVNIENIRFNNEIDFSLKTERNLNFDTIKIPALILQPFIENAIWHGLSSKKENKKLEVIVRKQNDNFINIYIVDNGIGREKSAKIKTKKLHKKDSVGIKLTEERLINFAKNYKNNYSITFTDLFDANNKATGTEVVLKIPLI</sequence>
<dbReference type="EMBL" id="RPFJ01000011">
    <property type="protein sequence ID" value="RPD96630.1"/>
    <property type="molecule type" value="Genomic_DNA"/>
</dbReference>
<reference evidence="4 5" key="1">
    <citation type="submission" date="2018-11" db="EMBL/GenBank/DDBJ databases">
        <title>Aureibaculum marinum gen. nov., sp. nov., a member of the family Flavobacteriaceae isolated from the Bohai Sea.</title>
        <authorList>
            <person name="Ji X."/>
        </authorList>
    </citation>
    <scope>NUCLEOTIDE SEQUENCE [LARGE SCALE GENOMIC DNA]</scope>
    <source>
        <strain evidence="4 5">BH-SD17</strain>
    </source>
</reference>
<evidence type="ECO:0000259" key="3">
    <source>
        <dbReference type="Pfam" id="PF07695"/>
    </source>
</evidence>
<dbReference type="InterPro" id="IPR011623">
    <property type="entry name" value="7TMR_DISM_rcpt_extracell_dom1"/>
</dbReference>
<keyword evidence="5" id="KW-1185">Reference proteome</keyword>
<dbReference type="OrthoDB" id="6190788at2"/>
<feature type="domain" description="7TM-DISM receptor extracellular" evidence="3">
    <location>
        <begin position="8"/>
        <end position="210"/>
    </location>
</feature>
<dbReference type="InterPro" id="IPR050640">
    <property type="entry name" value="Bact_2-comp_sensor_kinase"/>
</dbReference>
<dbReference type="Gene3D" id="3.30.565.10">
    <property type="entry name" value="Histidine kinase-like ATPase, C-terminal domain"/>
    <property type="match status" value="1"/>
</dbReference>
<name>A0A3N4NWS0_9FLAO</name>
<dbReference type="PANTHER" id="PTHR34220">
    <property type="entry name" value="SENSOR HISTIDINE KINASE YPDA"/>
    <property type="match status" value="1"/>
</dbReference>
<dbReference type="Pfam" id="PF06580">
    <property type="entry name" value="His_kinase"/>
    <property type="match status" value="1"/>
</dbReference>
<accession>A0A3N4NWS0</accession>
<gene>
    <name evidence="4" type="ORF">EGM88_09715</name>
</gene>
<protein>
    <recommendedName>
        <fullName evidence="6">Signal transduction histidine kinase internal region domain-containing protein</fullName>
    </recommendedName>
</protein>
<dbReference type="Pfam" id="PF07695">
    <property type="entry name" value="7TMR-DISM_7TM"/>
    <property type="match status" value="1"/>
</dbReference>
<dbReference type="SUPFAM" id="SSF55874">
    <property type="entry name" value="ATPase domain of HSP90 chaperone/DNA topoisomerase II/histidine kinase"/>
    <property type="match status" value="1"/>
</dbReference>
<dbReference type="AlphaFoldDB" id="A0A3N4NWS0"/>